<keyword evidence="3" id="KW-1185">Reference proteome</keyword>
<evidence type="ECO:0000259" key="1">
    <source>
        <dbReference type="Pfam" id="PF19573"/>
    </source>
</evidence>
<evidence type="ECO:0000313" key="3">
    <source>
        <dbReference type="Proteomes" id="UP001595526"/>
    </source>
</evidence>
<organism evidence="2 3">
    <name type="scientific">Parapedobacter deserti</name>
    <dbReference type="NCBI Taxonomy" id="1912957"/>
    <lineage>
        <taxon>Bacteria</taxon>
        <taxon>Pseudomonadati</taxon>
        <taxon>Bacteroidota</taxon>
        <taxon>Sphingobacteriia</taxon>
        <taxon>Sphingobacteriales</taxon>
        <taxon>Sphingobacteriaceae</taxon>
        <taxon>Parapedobacter</taxon>
    </lineage>
</organism>
<comment type="caution">
    <text evidence="2">The sequence shown here is derived from an EMBL/GenBank/DDBJ whole genome shotgun (WGS) entry which is preliminary data.</text>
</comment>
<gene>
    <name evidence="2" type="ORF">ACFOET_17445</name>
</gene>
<feature type="domain" description="DUF6089" evidence="1">
    <location>
        <begin position="4"/>
        <end position="201"/>
    </location>
</feature>
<accession>A0ABV7JMT3</accession>
<name>A0ABV7JMT3_9SPHI</name>
<evidence type="ECO:0000313" key="2">
    <source>
        <dbReference type="EMBL" id="MFC3199410.1"/>
    </source>
</evidence>
<sequence>MTWLICACTLCQAQEWEFGVQGGFSGYMGDLNPENPLAFNDWAAGISAKYNLNPTWGIRANFAYANTFAYDGYSRVAQRRDRNLGFFGSIKEGSLLVDFNFFKWLPQRGRIVYTPYLFAGVGGISFNPQWYLPYATGETPRKINLRDAQTEYHPTDNPTPYSRYAIAIPFGAGFRYNLRGPWSVGVELGYRLALTDYLDDARGNYPLGQPTDLPISANEWEYLTYRNSQTAVPGSQRGDGRPYDSYMTVGLTFSYTIFKGGCPEWQ</sequence>
<dbReference type="Gene3D" id="2.40.160.20">
    <property type="match status" value="1"/>
</dbReference>
<dbReference type="EMBL" id="JBHRTA010000038">
    <property type="protein sequence ID" value="MFC3199410.1"/>
    <property type="molecule type" value="Genomic_DNA"/>
</dbReference>
<protein>
    <submittedName>
        <fullName evidence="2">DUF6089 family protein</fullName>
    </submittedName>
</protein>
<reference evidence="3" key="1">
    <citation type="journal article" date="2019" name="Int. J. Syst. Evol. Microbiol.">
        <title>The Global Catalogue of Microorganisms (GCM) 10K type strain sequencing project: providing services to taxonomists for standard genome sequencing and annotation.</title>
        <authorList>
            <consortium name="The Broad Institute Genomics Platform"/>
            <consortium name="The Broad Institute Genome Sequencing Center for Infectious Disease"/>
            <person name="Wu L."/>
            <person name="Ma J."/>
        </authorList>
    </citation>
    <scope>NUCLEOTIDE SEQUENCE [LARGE SCALE GENOMIC DNA]</scope>
    <source>
        <strain evidence="3">KCTC 52416</strain>
    </source>
</reference>
<dbReference type="RefSeq" id="WP_379024983.1">
    <property type="nucleotide sequence ID" value="NZ_JBHRTA010000038.1"/>
</dbReference>
<dbReference type="Pfam" id="PF19573">
    <property type="entry name" value="DUF6089"/>
    <property type="match status" value="1"/>
</dbReference>
<dbReference type="SUPFAM" id="SSF56925">
    <property type="entry name" value="OMPA-like"/>
    <property type="match status" value="1"/>
</dbReference>
<dbReference type="InterPro" id="IPR011250">
    <property type="entry name" value="OMP/PagP_B-barrel"/>
</dbReference>
<proteinExistence type="predicted"/>
<dbReference type="Proteomes" id="UP001595526">
    <property type="component" value="Unassembled WGS sequence"/>
</dbReference>
<dbReference type="InterPro" id="IPR045743">
    <property type="entry name" value="DUF6089"/>
</dbReference>